<name>A0A1L9U0M9_9EURO</name>
<sequence length="232" mass="25844">MASNERTRTLFAIQTRDTSAQTLSAEQFQQLVSAGQVHVGHIRGGGTLLSTDRINWVPLRRITVDEANVANNVPDVNEDTTEAEDPEEPEAPEDPGEADETDETDDSNEFDETDEMDETENSDGDEDDVPQRLPTFEEAQQYMRGQPISSPEDLVARALTIFEAVNANDSGIEGAMAEPDGEDSEDEAPSASTESEDDFVEKSQWDDWDREPETKFWQRDKDTGVRPSLGFR</sequence>
<protein>
    <submittedName>
        <fullName evidence="2">Uncharacterized protein</fullName>
    </submittedName>
</protein>
<dbReference type="EMBL" id="KV878582">
    <property type="protein sequence ID" value="OJJ65247.1"/>
    <property type="molecule type" value="Genomic_DNA"/>
</dbReference>
<dbReference type="Proteomes" id="UP000184356">
    <property type="component" value="Unassembled WGS sequence"/>
</dbReference>
<feature type="compositionally biased region" description="Basic and acidic residues" evidence="1">
    <location>
        <begin position="200"/>
        <end position="224"/>
    </location>
</feature>
<reference evidence="3" key="1">
    <citation type="journal article" date="2017" name="Genome Biol.">
        <title>Comparative genomics reveals high biological diversity and specific adaptations in the industrially and medically important fungal genus Aspergillus.</title>
        <authorList>
            <person name="de Vries R.P."/>
            <person name="Riley R."/>
            <person name="Wiebenga A."/>
            <person name="Aguilar-Osorio G."/>
            <person name="Amillis S."/>
            <person name="Uchima C.A."/>
            <person name="Anderluh G."/>
            <person name="Asadollahi M."/>
            <person name="Askin M."/>
            <person name="Barry K."/>
            <person name="Battaglia E."/>
            <person name="Bayram O."/>
            <person name="Benocci T."/>
            <person name="Braus-Stromeyer S.A."/>
            <person name="Caldana C."/>
            <person name="Canovas D."/>
            <person name="Cerqueira G.C."/>
            <person name="Chen F."/>
            <person name="Chen W."/>
            <person name="Choi C."/>
            <person name="Clum A."/>
            <person name="Dos Santos R.A."/>
            <person name="Damasio A.R."/>
            <person name="Diallinas G."/>
            <person name="Emri T."/>
            <person name="Fekete E."/>
            <person name="Flipphi M."/>
            <person name="Freyberg S."/>
            <person name="Gallo A."/>
            <person name="Gournas C."/>
            <person name="Habgood R."/>
            <person name="Hainaut M."/>
            <person name="Harispe M.L."/>
            <person name="Henrissat B."/>
            <person name="Hilden K.S."/>
            <person name="Hope R."/>
            <person name="Hossain A."/>
            <person name="Karabika E."/>
            <person name="Karaffa L."/>
            <person name="Karanyi Z."/>
            <person name="Krasevec N."/>
            <person name="Kuo A."/>
            <person name="Kusch H."/>
            <person name="LaButti K."/>
            <person name="Lagendijk E.L."/>
            <person name="Lapidus A."/>
            <person name="Levasseur A."/>
            <person name="Lindquist E."/>
            <person name="Lipzen A."/>
            <person name="Logrieco A.F."/>
            <person name="MacCabe A."/>
            <person name="Maekelae M.R."/>
            <person name="Malavazi I."/>
            <person name="Melin P."/>
            <person name="Meyer V."/>
            <person name="Mielnichuk N."/>
            <person name="Miskei M."/>
            <person name="Molnar A.P."/>
            <person name="Mule G."/>
            <person name="Ngan C.Y."/>
            <person name="Orejas M."/>
            <person name="Orosz E."/>
            <person name="Ouedraogo J.P."/>
            <person name="Overkamp K.M."/>
            <person name="Park H.-S."/>
            <person name="Perrone G."/>
            <person name="Piumi F."/>
            <person name="Punt P.J."/>
            <person name="Ram A.F."/>
            <person name="Ramon A."/>
            <person name="Rauscher S."/>
            <person name="Record E."/>
            <person name="Riano-Pachon D.M."/>
            <person name="Robert V."/>
            <person name="Roehrig J."/>
            <person name="Ruller R."/>
            <person name="Salamov A."/>
            <person name="Salih N.S."/>
            <person name="Samson R.A."/>
            <person name="Sandor E."/>
            <person name="Sanguinetti M."/>
            <person name="Schuetze T."/>
            <person name="Sepcic K."/>
            <person name="Shelest E."/>
            <person name="Sherlock G."/>
            <person name="Sophianopoulou V."/>
            <person name="Squina F.M."/>
            <person name="Sun H."/>
            <person name="Susca A."/>
            <person name="Todd R.B."/>
            <person name="Tsang A."/>
            <person name="Unkles S.E."/>
            <person name="van de Wiele N."/>
            <person name="van Rossen-Uffink D."/>
            <person name="Oliveira J.V."/>
            <person name="Vesth T.C."/>
            <person name="Visser J."/>
            <person name="Yu J.-H."/>
            <person name="Zhou M."/>
            <person name="Andersen M.R."/>
            <person name="Archer D.B."/>
            <person name="Baker S.E."/>
            <person name="Benoit I."/>
            <person name="Brakhage A.A."/>
            <person name="Braus G.H."/>
            <person name="Fischer R."/>
            <person name="Frisvad J.C."/>
            <person name="Goldman G.H."/>
            <person name="Houbraken J."/>
            <person name="Oakley B."/>
            <person name="Pocsi I."/>
            <person name="Scazzocchio C."/>
            <person name="Seiboth B."/>
            <person name="vanKuyk P.A."/>
            <person name="Wortman J."/>
            <person name="Dyer P.S."/>
            <person name="Grigoriev I.V."/>
        </authorList>
    </citation>
    <scope>NUCLEOTIDE SEQUENCE [LARGE SCALE GENOMIC DNA]</scope>
    <source>
        <strain evidence="3">CBS 593.65</strain>
    </source>
</reference>
<accession>A0A1L9U0M9</accession>
<keyword evidence="3" id="KW-1185">Reference proteome</keyword>
<evidence type="ECO:0000313" key="2">
    <source>
        <dbReference type="EMBL" id="OJJ65247.1"/>
    </source>
</evidence>
<feature type="region of interest" description="Disordered" evidence="1">
    <location>
        <begin position="166"/>
        <end position="232"/>
    </location>
</feature>
<proteinExistence type="predicted"/>
<feature type="region of interest" description="Disordered" evidence="1">
    <location>
        <begin position="70"/>
        <end position="149"/>
    </location>
</feature>
<dbReference type="RefSeq" id="XP_040709053.1">
    <property type="nucleotide sequence ID" value="XM_040851492.1"/>
</dbReference>
<organism evidence="2 3">
    <name type="scientific">Aspergillus sydowii CBS 593.65</name>
    <dbReference type="NCBI Taxonomy" id="1036612"/>
    <lineage>
        <taxon>Eukaryota</taxon>
        <taxon>Fungi</taxon>
        <taxon>Dikarya</taxon>
        <taxon>Ascomycota</taxon>
        <taxon>Pezizomycotina</taxon>
        <taxon>Eurotiomycetes</taxon>
        <taxon>Eurotiomycetidae</taxon>
        <taxon>Eurotiales</taxon>
        <taxon>Aspergillaceae</taxon>
        <taxon>Aspergillus</taxon>
        <taxon>Aspergillus subgen. Nidulantes</taxon>
    </lineage>
</organism>
<dbReference type="GeneID" id="63767565"/>
<dbReference type="AlphaFoldDB" id="A0A1L9U0M9"/>
<evidence type="ECO:0000313" key="3">
    <source>
        <dbReference type="Proteomes" id="UP000184356"/>
    </source>
</evidence>
<feature type="compositionally biased region" description="Acidic residues" evidence="1">
    <location>
        <begin position="76"/>
        <end position="128"/>
    </location>
</feature>
<dbReference type="OrthoDB" id="10480036at2759"/>
<feature type="compositionally biased region" description="Acidic residues" evidence="1">
    <location>
        <begin position="179"/>
        <end position="199"/>
    </location>
</feature>
<gene>
    <name evidence="2" type="ORF">ASPSYDRAFT_85221</name>
</gene>
<evidence type="ECO:0000256" key="1">
    <source>
        <dbReference type="SAM" id="MobiDB-lite"/>
    </source>
</evidence>
<dbReference type="VEuPathDB" id="FungiDB:ASPSYDRAFT_85221"/>